<dbReference type="InterPro" id="IPR022398">
    <property type="entry name" value="Peptidase_S8_His-AS"/>
</dbReference>
<dbReference type="GO" id="GO:0016485">
    <property type="term" value="P:protein processing"/>
    <property type="evidence" value="ECO:0007669"/>
    <property type="project" value="TreeGrafter"/>
</dbReference>
<feature type="transmembrane region" description="Helical" evidence="16">
    <location>
        <begin position="773"/>
        <end position="795"/>
    </location>
</feature>
<keyword evidence="12" id="KW-0325">Glycoprotein</keyword>
<dbReference type="GeneID" id="87807563"/>
<dbReference type="AlphaFoldDB" id="A0AAF0Y6D3"/>
<dbReference type="FunFam" id="2.60.120.260:FF:000026">
    <property type="entry name" value="proprotein convertase subtilisin/kexin type 7"/>
    <property type="match status" value="1"/>
</dbReference>
<evidence type="ECO:0000256" key="15">
    <source>
        <dbReference type="SAM" id="MobiDB-lite"/>
    </source>
</evidence>
<dbReference type="GO" id="GO:0005802">
    <property type="term" value="C:trans-Golgi network"/>
    <property type="evidence" value="ECO:0007669"/>
    <property type="project" value="TreeGrafter"/>
</dbReference>
<feature type="active site" description="Charge relay system" evidence="13 14">
    <location>
        <position position="256"/>
    </location>
</feature>
<dbReference type="PANTHER" id="PTHR42884:SF14">
    <property type="entry name" value="NEUROENDOCRINE CONVERTASE 1"/>
    <property type="match status" value="1"/>
</dbReference>
<keyword evidence="20" id="KW-1185">Reference proteome</keyword>
<dbReference type="Pfam" id="PF01483">
    <property type="entry name" value="P_proprotein"/>
    <property type="match status" value="1"/>
</dbReference>
<evidence type="ECO:0000256" key="9">
    <source>
        <dbReference type="ARBA" id="ARBA00022989"/>
    </source>
</evidence>
<evidence type="ECO:0000313" key="20">
    <source>
        <dbReference type="Proteomes" id="UP000827549"/>
    </source>
</evidence>
<dbReference type="InterPro" id="IPR034182">
    <property type="entry name" value="Kexin/furin"/>
</dbReference>
<dbReference type="InterPro" id="IPR002884">
    <property type="entry name" value="P_dom"/>
</dbReference>
<accession>A0AAF0Y6D3</accession>
<feature type="region of interest" description="Disordered" evidence="15">
    <location>
        <begin position="538"/>
        <end position="569"/>
    </location>
</feature>
<proteinExistence type="inferred from homology"/>
<keyword evidence="9 16" id="KW-1133">Transmembrane helix</keyword>
<dbReference type="PROSITE" id="PS51829">
    <property type="entry name" value="P_HOMO_B"/>
    <property type="match status" value="1"/>
</dbReference>
<feature type="region of interest" description="Disordered" evidence="15">
    <location>
        <begin position="127"/>
        <end position="151"/>
    </location>
</feature>
<dbReference type="GO" id="GO:0004252">
    <property type="term" value="F:serine-type endopeptidase activity"/>
    <property type="evidence" value="ECO:0007669"/>
    <property type="project" value="UniProtKB-UniRule"/>
</dbReference>
<gene>
    <name evidence="19" type="primary">KEX2</name>
    <name evidence="19" type="ORF">LOC62_03G004325</name>
</gene>
<evidence type="ECO:0000256" key="5">
    <source>
        <dbReference type="ARBA" id="ARBA00022729"/>
    </source>
</evidence>
<dbReference type="InterPro" id="IPR000209">
    <property type="entry name" value="Peptidase_S8/S53_dom"/>
</dbReference>
<feature type="domain" description="P/Homo B" evidence="18">
    <location>
        <begin position="539"/>
        <end position="686"/>
    </location>
</feature>
<evidence type="ECO:0000313" key="19">
    <source>
        <dbReference type="EMBL" id="WOO80797.1"/>
    </source>
</evidence>
<dbReference type="FunFam" id="3.40.50.200:FF:000005">
    <property type="entry name" value="Proprotein convertase subtilisin/kexin type 7"/>
    <property type="match status" value="1"/>
</dbReference>
<keyword evidence="10 16" id="KW-0472">Membrane</keyword>
<dbReference type="SUPFAM" id="SSF52743">
    <property type="entry name" value="Subtilisin-like"/>
    <property type="match status" value="1"/>
</dbReference>
<keyword evidence="3 14" id="KW-0645">Protease</keyword>
<evidence type="ECO:0000256" key="13">
    <source>
        <dbReference type="PIRSR" id="PIRSR615500-1"/>
    </source>
</evidence>
<evidence type="ECO:0000256" key="3">
    <source>
        <dbReference type="ARBA" id="ARBA00022670"/>
    </source>
</evidence>
<evidence type="ECO:0000256" key="17">
    <source>
        <dbReference type="SAM" id="SignalP"/>
    </source>
</evidence>
<dbReference type="InterPro" id="IPR036852">
    <property type="entry name" value="Peptidase_S8/S53_dom_sf"/>
</dbReference>
<feature type="active site" description="Charge relay system" evidence="13 14">
    <location>
        <position position="434"/>
    </location>
</feature>
<dbReference type="PROSITE" id="PS51892">
    <property type="entry name" value="SUBTILASE"/>
    <property type="match status" value="1"/>
</dbReference>
<keyword evidence="7 14" id="KW-0720">Serine protease</keyword>
<dbReference type="EMBL" id="CP086716">
    <property type="protein sequence ID" value="WOO80797.1"/>
    <property type="molecule type" value="Genomic_DNA"/>
</dbReference>
<evidence type="ECO:0000256" key="12">
    <source>
        <dbReference type="ARBA" id="ARBA00023180"/>
    </source>
</evidence>
<organism evidence="19 20">
    <name type="scientific">Vanrija pseudolonga</name>
    <dbReference type="NCBI Taxonomy" id="143232"/>
    <lineage>
        <taxon>Eukaryota</taxon>
        <taxon>Fungi</taxon>
        <taxon>Dikarya</taxon>
        <taxon>Basidiomycota</taxon>
        <taxon>Agaricomycotina</taxon>
        <taxon>Tremellomycetes</taxon>
        <taxon>Trichosporonales</taxon>
        <taxon>Trichosporonaceae</taxon>
        <taxon>Vanrija</taxon>
    </lineage>
</organism>
<dbReference type="InterPro" id="IPR015500">
    <property type="entry name" value="Peptidase_S8_subtilisin-rel"/>
</dbReference>
<dbReference type="Gene3D" id="3.40.50.200">
    <property type="entry name" value="Peptidase S8/S53 domain"/>
    <property type="match status" value="1"/>
</dbReference>
<dbReference type="PANTHER" id="PTHR42884">
    <property type="entry name" value="PROPROTEIN CONVERTASE SUBTILISIN/KEXIN-RELATED"/>
    <property type="match status" value="1"/>
</dbReference>
<keyword evidence="6 14" id="KW-0378">Hydrolase</keyword>
<evidence type="ECO:0000256" key="6">
    <source>
        <dbReference type="ARBA" id="ARBA00022801"/>
    </source>
</evidence>
<keyword evidence="4 16" id="KW-0812">Transmembrane</keyword>
<feature type="compositionally biased region" description="Basic and acidic residues" evidence="15">
    <location>
        <begin position="899"/>
        <end position="908"/>
    </location>
</feature>
<evidence type="ECO:0000256" key="7">
    <source>
        <dbReference type="ARBA" id="ARBA00022825"/>
    </source>
</evidence>
<evidence type="ECO:0000256" key="4">
    <source>
        <dbReference type="ARBA" id="ARBA00022692"/>
    </source>
</evidence>
<sequence>MFLSTAVLLPLALGALATPAAANVAAAPRRPVPRSYDTHAYYALELPETADAASVQAAAKALGVEVVEQIGELAGHYLVRREGAVISARSAVGGMPADPVVARYQHLRREQRARRSLGGLPEIRDLAPQEPHQRAKRVPPPVEHRSQRSRARAVIDVDPELRDDTELLYIQNDLGFKDPLLPMQWHLANTKDSRWELNVTKAWGSGVTGKGVRVAMVDDGLDHEHADLKDNYFAEGSHDFNDHDDDPIPVLWDDQHGTRCAGEVAAGANNDVCGVGVAYNSKVAGIRILSGPITDADEAAALNFGYQENDIYSCSWGPPDDGKSMEAPSRLILKAMVNGVNKGRGGKGNIFVFAAGNGGGMDDQCNFDGYTNSIFTTTIGSLDYTGRHPYYSEKCTAMLVVTPSSGSGEYIHTTDRGKDDKGKDKCAHSHGGTSAAAPLAAGVFALALEARPELTWRDIQHIAIRTAKFINPADPEWVMNKAGRNYSNKFGYGQLNAGNFVELAKTWPLVKPQEWFDSPIIDLPNTGPPPGVNISAPPPVPQFQAPTGDPLRRQGGAAPAPAPPAKGSFLSADPVTSTFEITRKMLDDANFDKLEHVTVRVWISHSRRGDVEVSLRAPSGTISVLSLPRKYDEATTGYNGWKFMSLKHWEEDPVGTWTIYVKDQGNVGAYGHFKKWSLQLWGDALVPEHARPWEPVREGEADEEEVGTQPTTYTRKPKPTEHPVPVEGLPDTAVGENTKPTGAVDDEEHDHDNAVSADEGIFDGIDSLKKHSAWLAGAFLVVLIAALGGGAFFLYRQKKRRDALGLASGAAGARGAYAPVADDEVPMGLLERGARSIGLRKKGTSPESKELYDAFGDGPSDDESEAGADESTALRYHDSFLEDDEDGTPHAGGSGSGSHDAHEPPAYRDDEEQPPREPSSPEGTSTPAELIAGESNTSSGSWQDAADDVRPNA</sequence>
<dbReference type="InterPro" id="IPR023828">
    <property type="entry name" value="Peptidase_S8_Ser-AS"/>
</dbReference>
<dbReference type="PRINTS" id="PR00723">
    <property type="entry name" value="SUBTILISIN"/>
</dbReference>
<evidence type="ECO:0000256" key="10">
    <source>
        <dbReference type="ARBA" id="ARBA00023136"/>
    </source>
</evidence>
<dbReference type="PROSITE" id="PS00138">
    <property type="entry name" value="SUBTILASE_SER"/>
    <property type="match status" value="1"/>
</dbReference>
<dbReference type="InterPro" id="IPR023827">
    <property type="entry name" value="Peptidase_S8_Asp-AS"/>
</dbReference>
<feature type="compositionally biased region" description="Acidic residues" evidence="15">
    <location>
        <begin position="859"/>
        <end position="868"/>
    </location>
</feature>
<dbReference type="GO" id="GO:0000139">
    <property type="term" value="C:Golgi membrane"/>
    <property type="evidence" value="ECO:0007669"/>
    <property type="project" value="TreeGrafter"/>
</dbReference>
<comment type="similarity">
    <text evidence="2">Belongs to the peptidase S8 family. Furin subfamily.</text>
</comment>
<keyword evidence="8" id="KW-0106">Calcium</keyword>
<feature type="chain" id="PRO_5042149102" evidence="17">
    <location>
        <begin position="23"/>
        <end position="953"/>
    </location>
</feature>
<dbReference type="InterPro" id="IPR008979">
    <property type="entry name" value="Galactose-bd-like_sf"/>
</dbReference>
<feature type="signal peptide" evidence="17">
    <location>
        <begin position="1"/>
        <end position="22"/>
    </location>
</feature>
<dbReference type="Gene3D" id="2.60.120.260">
    <property type="entry name" value="Galactose-binding domain-like"/>
    <property type="match status" value="1"/>
</dbReference>
<feature type="region of interest" description="Disordered" evidence="15">
    <location>
        <begin position="838"/>
        <end position="953"/>
    </location>
</feature>
<evidence type="ECO:0000256" key="8">
    <source>
        <dbReference type="ARBA" id="ARBA00022837"/>
    </source>
</evidence>
<feature type="region of interest" description="Disordered" evidence="15">
    <location>
        <begin position="695"/>
        <end position="751"/>
    </location>
</feature>
<protein>
    <submittedName>
        <fullName evidence="19">Kexin</fullName>
    </submittedName>
</protein>
<evidence type="ECO:0000256" key="14">
    <source>
        <dbReference type="PROSITE-ProRule" id="PRU01240"/>
    </source>
</evidence>
<feature type="active site" description="Charge relay system" evidence="13 14">
    <location>
        <position position="218"/>
    </location>
</feature>
<dbReference type="Pfam" id="PF00082">
    <property type="entry name" value="Peptidase_S8"/>
    <property type="match status" value="1"/>
</dbReference>
<reference evidence="19" key="1">
    <citation type="submission" date="2023-10" db="EMBL/GenBank/DDBJ databases">
        <authorList>
            <person name="Noh H."/>
        </authorList>
    </citation>
    <scope>NUCLEOTIDE SEQUENCE</scope>
    <source>
        <strain evidence="19">DUCC4014</strain>
    </source>
</reference>
<keyword evidence="11" id="KW-0865">Zymogen</keyword>
<keyword evidence="5 17" id="KW-0732">Signal</keyword>
<dbReference type="GO" id="GO:0007323">
    <property type="term" value="P:peptide pheromone maturation"/>
    <property type="evidence" value="ECO:0007669"/>
    <property type="project" value="UniProtKB-ARBA"/>
</dbReference>
<dbReference type="Proteomes" id="UP000827549">
    <property type="component" value="Chromosome 3"/>
</dbReference>
<comment type="subcellular location">
    <subcellularLocation>
        <location evidence="1">Membrane</location>
    </subcellularLocation>
</comment>
<evidence type="ECO:0000256" key="2">
    <source>
        <dbReference type="ARBA" id="ARBA00005325"/>
    </source>
</evidence>
<evidence type="ECO:0000259" key="18">
    <source>
        <dbReference type="PROSITE" id="PS51829"/>
    </source>
</evidence>
<dbReference type="RefSeq" id="XP_062626829.1">
    <property type="nucleotide sequence ID" value="XM_062770845.1"/>
</dbReference>
<dbReference type="PROSITE" id="PS00136">
    <property type="entry name" value="SUBTILASE_ASP"/>
    <property type="match status" value="1"/>
</dbReference>
<evidence type="ECO:0000256" key="11">
    <source>
        <dbReference type="ARBA" id="ARBA00023145"/>
    </source>
</evidence>
<evidence type="ECO:0000256" key="1">
    <source>
        <dbReference type="ARBA" id="ARBA00004370"/>
    </source>
</evidence>
<dbReference type="CDD" id="cd04059">
    <property type="entry name" value="Peptidases_S8_Protein_convertases_Kexins_Furin-like"/>
    <property type="match status" value="1"/>
</dbReference>
<evidence type="ECO:0000256" key="16">
    <source>
        <dbReference type="SAM" id="Phobius"/>
    </source>
</evidence>
<name>A0AAF0Y6D3_9TREE</name>
<dbReference type="SUPFAM" id="SSF49785">
    <property type="entry name" value="Galactose-binding domain-like"/>
    <property type="match status" value="1"/>
</dbReference>
<dbReference type="PROSITE" id="PS00137">
    <property type="entry name" value="SUBTILASE_HIS"/>
    <property type="match status" value="1"/>
</dbReference>